<evidence type="ECO:0000256" key="1">
    <source>
        <dbReference type="ARBA" id="ARBA00001798"/>
    </source>
</evidence>
<evidence type="ECO:0000256" key="4">
    <source>
        <dbReference type="ARBA" id="ARBA00022679"/>
    </source>
</evidence>
<feature type="domain" description="RWD" evidence="14">
    <location>
        <begin position="15"/>
        <end position="140"/>
    </location>
</feature>
<evidence type="ECO:0000256" key="9">
    <source>
        <dbReference type="ARBA" id="ARBA00022833"/>
    </source>
</evidence>
<dbReference type="InterPro" id="IPR001841">
    <property type="entry name" value="Znf_RING"/>
</dbReference>
<keyword evidence="5" id="KW-0479">Metal-binding</keyword>
<evidence type="ECO:0000256" key="8">
    <source>
        <dbReference type="ARBA" id="ARBA00022786"/>
    </source>
</evidence>
<evidence type="ECO:0000256" key="7">
    <source>
        <dbReference type="ARBA" id="ARBA00022771"/>
    </source>
</evidence>
<evidence type="ECO:0000256" key="10">
    <source>
        <dbReference type="ARBA" id="ARBA00044508"/>
    </source>
</evidence>
<dbReference type="FunFam" id="3.30.40.10:FF:000137">
    <property type="entry name" value="RanBP-type and C3HC4-type zinc finger-containing protein 1"/>
    <property type="match status" value="1"/>
</dbReference>
<dbReference type="CDD" id="cd20341">
    <property type="entry name" value="BRcat_RBR_RNF14"/>
    <property type="match status" value="1"/>
</dbReference>
<dbReference type="CDD" id="cd23820">
    <property type="entry name" value="RWD_RNF14"/>
    <property type="match status" value="1"/>
</dbReference>
<evidence type="ECO:0000256" key="12">
    <source>
        <dbReference type="SAM" id="MobiDB-lite"/>
    </source>
</evidence>
<dbReference type="Proteomes" id="UP001328107">
    <property type="component" value="Unassembled WGS sequence"/>
</dbReference>
<evidence type="ECO:0000256" key="2">
    <source>
        <dbReference type="ARBA" id="ARBA00004906"/>
    </source>
</evidence>
<evidence type="ECO:0000256" key="5">
    <source>
        <dbReference type="ARBA" id="ARBA00022723"/>
    </source>
</evidence>
<dbReference type="InterPro" id="IPR047548">
    <property type="entry name" value="Rcat_RBR_RNF14"/>
</dbReference>
<keyword evidence="7 11" id="KW-0863">Zinc-finger</keyword>
<evidence type="ECO:0000256" key="3">
    <source>
        <dbReference type="ARBA" id="ARBA00012251"/>
    </source>
</evidence>
<dbReference type="SMART" id="SM00647">
    <property type="entry name" value="IBR"/>
    <property type="match status" value="2"/>
</dbReference>
<name>A0AAN4Z2T9_9BILA</name>
<dbReference type="PROSITE" id="PS51873">
    <property type="entry name" value="TRIAD"/>
    <property type="match status" value="1"/>
</dbReference>
<dbReference type="Gene3D" id="1.20.120.1750">
    <property type="match status" value="1"/>
</dbReference>
<dbReference type="Gene3D" id="2.20.25.20">
    <property type="match status" value="1"/>
</dbReference>
<dbReference type="Pfam" id="PF22191">
    <property type="entry name" value="IBR_1"/>
    <property type="match status" value="1"/>
</dbReference>
<dbReference type="PROSITE" id="PS00518">
    <property type="entry name" value="ZF_RING_1"/>
    <property type="match status" value="1"/>
</dbReference>
<dbReference type="Gene3D" id="3.10.110.10">
    <property type="entry name" value="Ubiquitin Conjugating Enzyme"/>
    <property type="match status" value="1"/>
</dbReference>
<dbReference type="SMART" id="SM00591">
    <property type="entry name" value="RWD"/>
    <property type="match status" value="1"/>
</dbReference>
<dbReference type="InterPro" id="IPR013083">
    <property type="entry name" value="Znf_RING/FYVE/PHD"/>
</dbReference>
<dbReference type="EMBL" id="BTRK01000001">
    <property type="protein sequence ID" value="GMR33547.1"/>
    <property type="molecule type" value="Genomic_DNA"/>
</dbReference>
<accession>A0AAN4Z2T9</accession>
<dbReference type="SUPFAM" id="SSF54495">
    <property type="entry name" value="UBC-like"/>
    <property type="match status" value="1"/>
</dbReference>
<keyword evidence="17" id="KW-1185">Reference proteome</keyword>
<dbReference type="InterPro" id="IPR017907">
    <property type="entry name" value="Znf_RING_CS"/>
</dbReference>
<dbReference type="GO" id="GO:0016567">
    <property type="term" value="P:protein ubiquitination"/>
    <property type="evidence" value="ECO:0007669"/>
    <property type="project" value="InterPro"/>
</dbReference>
<comment type="catalytic activity">
    <reaction evidence="1">
        <text>[E2 ubiquitin-conjugating enzyme]-S-ubiquitinyl-L-cysteine + [acceptor protein]-L-lysine = [E2 ubiquitin-conjugating enzyme]-L-cysteine + [acceptor protein]-N(6)-ubiquitinyl-L-lysine.</text>
        <dbReference type="EC" id="2.3.2.31"/>
    </reaction>
</comment>
<dbReference type="CDD" id="cd20354">
    <property type="entry name" value="Rcat_RBR_RNF14"/>
    <property type="match status" value="1"/>
</dbReference>
<evidence type="ECO:0000313" key="16">
    <source>
        <dbReference type="EMBL" id="GMR33547.1"/>
    </source>
</evidence>
<dbReference type="PANTHER" id="PTHR11685">
    <property type="entry name" value="RBR FAMILY RING FINGER AND IBR DOMAIN-CONTAINING"/>
    <property type="match status" value="1"/>
</dbReference>
<dbReference type="Pfam" id="PF01485">
    <property type="entry name" value="IBR"/>
    <property type="match status" value="1"/>
</dbReference>
<keyword evidence="9" id="KW-0862">Zinc</keyword>
<comment type="pathway">
    <text evidence="2">Protein modification; protein ubiquitination.</text>
</comment>
<feature type="non-terminal residue" evidence="16">
    <location>
        <position position="1"/>
    </location>
</feature>
<dbReference type="InterPro" id="IPR002867">
    <property type="entry name" value="IBR_dom"/>
</dbReference>
<dbReference type="GO" id="GO:0008270">
    <property type="term" value="F:zinc ion binding"/>
    <property type="evidence" value="ECO:0007669"/>
    <property type="project" value="UniProtKB-KW"/>
</dbReference>
<dbReference type="Gene3D" id="3.30.40.10">
    <property type="entry name" value="Zinc/RING finger domain, C3HC4 (zinc finger)"/>
    <property type="match status" value="1"/>
</dbReference>
<feature type="region of interest" description="Disordered" evidence="12">
    <location>
        <begin position="510"/>
        <end position="638"/>
    </location>
</feature>
<keyword evidence="8" id="KW-0833">Ubl conjugation pathway</keyword>
<comment type="similarity">
    <text evidence="10">Belongs to the RBR family. RNF14 subfamily.</text>
</comment>
<evidence type="ECO:0000256" key="11">
    <source>
        <dbReference type="PROSITE-ProRule" id="PRU00175"/>
    </source>
</evidence>
<feature type="domain" description="RING-type" evidence="13">
    <location>
        <begin position="186"/>
        <end position="234"/>
    </location>
</feature>
<protein>
    <recommendedName>
        <fullName evidence="3">RBR-type E3 ubiquitin transferase</fullName>
        <ecNumber evidence="3">2.3.2.31</ecNumber>
    </recommendedName>
</protein>
<proteinExistence type="inferred from homology"/>
<dbReference type="SUPFAM" id="SSF57850">
    <property type="entry name" value="RING/U-box"/>
    <property type="match status" value="3"/>
</dbReference>
<dbReference type="InterPro" id="IPR044066">
    <property type="entry name" value="TRIAD_supradom"/>
</dbReference>
<dbReference type="FunFam" id="1.20.120.1750:FF:000038">
    <property type="entry name" value="RBR-type E3 ubiquitin transferase"/>
    <property type="match status" value="1"/>
</dbReference>
<comment type="caution">
    <text evidence="16">The sequence shown here is derived from an EMBL/GenBank/DDBJ whole genome shotgun (WGS) entry which is preliminary data.</text>
</comment>
<evidence type="ECO:0000256" key="6">
    <source>
        <dbReference type="ARBA" id="ARBA00022737"/>
    </source>
</evidence>
<dbReference type="InterPro" id="IPR016135">
    <property type="entry name" value="UBQ-conjugating_enzyme/RWD"/>
</dbReference>
<gene>
    <name evidence="16" type="ORF">PMAYCL1PPCAC_03742</name>
</gene>
<evidence type="ECO:0000313" key="17">
    <source>
        <dbReference type="Proteomes" id="UP001328107"/>
    </source>
</evidence>
<dbReference type="PROSITE" id="PS50089">
    <property type="entry name" value="ZF_RING_2"/>
    <property type="match status" value="1"/>
</dbReference>
<dbReference type="PROSITE" id="PS50908">
    <property type="entry name" value="RWD"/>
    <property type="match status" value="1"/>
</dbReference>
<evidence type="ECO:0000259" key="13">
    <source>
        <dbReference type="PROSITE" id="PS50089"/>
    </source>
</evidence>
<feature type="compositionally biased region" description="Acidic residues" evidence="12">
    <location>
        <begin position="510"/>
        <end position="521"/>
    </location>
</feature>
<reference evidence="17" key="1">
    <citation type="submission" date="2022-10" db="EMBL/GenBank/DDBJ databases">
        <title>Genome assembly of Pristionchus species.</title>
        <authorList>
            <person name="Yoshida K."/>
            <person name="Sommer R.J."/>
        </authorList>
    </citation>
    <scope>NUCLEOTIDE SEQUENCE [LARGE SCALE GENOMIC DNA]</scope>
    <source>
        <strain evidence="17">RS5460</strain>
    </source>
</reference>
<dbReference type="InterPro" id="IPR031127">
    <property type="entry name" value="E3_UB_ligase_RBR"/>
</dbReference>
<dbReference type="AlphaFoldDB" id="A0AAN4Z2T9"/>
<dbReference type="Pfam" id="PF05773">
    <property type="entry name" value="RWD"/>
    <property type="match status" value="1"/>
</dbReference>
<keyword evidence="4" id="KW-0808">Transferase</keyword>
<dbReference type="EC" id="2.3.2.31" evidence="3"/>
<dbReference type="InterPro" id="IPR006575">
    <property type="entry name" value="RWD_dom"/>
</dbReference>
<feature type="compositionally biased region" description="Acidic residues" evidence="12">
    <location>
        <begin position="534"/>
        <end position="638"/>
    </location>
</feature>
<organism evidence="16 17">
    <name type="scientific">Pristionchus mayeri</name>
    <dbReference type="NCBI Taxonomy" id="1317129"/>
    <lineage>
        <taxon>Eukaryota</taxon>
        <taxon>Metazoa</taxon>
        <taxon>Ecdysozoa</taxon>
        <taxon>Nematoda</taxon>
        <taxon>Chromadorea</taxon>
        <taxon>Rhabditida</taxon>
        <taxon>Rhabditina</taxon>
        <taxon>Diplogasteromorpha</taxon>
        <taxon>Diplogasteroidea</taxon>
        <taxon>Neodiplogasteridae</taxon>
        <taxon>Pristionchus</taxon>
    </lineage>
</organism>
<evidence type="ECO:0000259" key="15">
    <source>
        <dbReference type="PROSITE" id="PS51873"/>
    </source>
</evidence>
<keyword evidence="6" id="KW-0677">Repeat</keyword>
<feature type="domain" description="RING-type" evidence="15">
    <location>
        <begin position="182"/>
        <end position="423"/>
    </location>
</feature>
<sequence length="638" mass="72090">LQCLRMGLRRGEQVEELEGFLSMLECFDGSLDFEQPENALIHGKIRIDLPMLEKPVVVFAEVGDEVQFRTVQALEYCTLLFSLPDAYPSVPPSIDVECAWMSEKKVEQVQHIIRETAASYEDQPMLYAIAFAVREKACENLEKSIRVDNTPYCVAKGIDGSTILHRLVEAGAAIEQAAFERECHDCEVCYENEPGTRCVRFLPCRHVYCARCVQQYFVGLLKSEGIRTFECLADACSSIAAQDVVKKAIGEEEYERYETILLERALGAMEDMAICPREICGKYVVINPMNRQLGRCDACAYAFCIICRKTYHGVEGCRWQIDEKLKLLEEYDKGDNRTDLAKRVGGEAALERMISTLRNDKWVLENSKKCPKCKADIEKNNGCNKMKCCKCSTVFCWLCLKRLDIGDPYKHFSETNGTCANRLFEGMDEDDDENAFFFDGDLDDDDDDGDDFDDFYDYEAEGEFDIDDLYDDPERLLEMMADHDGAYFQLYRDHEYLENMVRGDVWPGEFEDEDAVEDPGADVDGNYDVNAPYEDFETEDYAGEDAETTDSDEDGGGGEEEEDDAADDEEAEDDEAEDDADEGAEAADFDEDGGAEAAEVDAGDGVEEAAEFDDYGGAEEEGEDYYDDAEDDDGEEYW</sequence>
<evidence type="ECO:0000259" key="14">
    <source>
        <dbReference type="PROSITE" id="PS50908"/>
    </source>
</evidence>
<dbReference type="GO" id="GO:0061630">
    <property type="term" value="F:ubiquitin protein ligase activity"/>
    <property type="evidence" value="ECO:0007669"/>
    <property type="project" value="UniProtKB-EC"/>
</dbReference>